<proteinExistence type="predicted"/>
<accession>A0A3R9KAZ8</accession>
<dbReference type="Proteomes" id="UP000281657">
    <property type="component" value="Unassembled WGS sequence"/>
</dbReference>
<evidence type="ECO:0008006" key="3">
    <source>
        <dbReference type="Google" id="ProtNLM"/>
    </source>
</evidence>
<sequence length="132" mass="15312">MKAKKLIVKLFLLVITILLLGGCKMFDNKPTLTKVQQDNVVKRISRYYEFEQITFKQFKKDSNTGSLLLTIELNGSENMRTTIIFDDMRDFNDSSSEIGLSPISHFESIRREKELSIISVNITKLNIKYLEE</sequence>
<gene>
    <name evidence="1" type="ORF">D8847_01900</name>
</gene>
<dbReference type="AlphaFoldDB" id="A0A3R9KAZ8"/>
<organism evidence="1 2">
    <name type="scientific">Streptococcus mitis</name>
    <dbReference type="NCBI Taxonomy" id="28037"/>
    <lineage>
        <taxon>Bacteria</taxon>
        <taxon>Bacillati</taxon>
        <taxon>Bacillota</taxon>
        <taxon>Bacilli</taxon>
        <taxon>Lactobacillales</taxon>
        <taxon>Streptococcaceae</taxon>
        <taxon>Streptococcus</taxon>
        <taxon>Streptococcus mitis group</taxon>
    </lineage>
</organism>
<evidence type="ECO:0000313" key="1">
    <source>
        <dbReference type="EMBL" id="RSI98927.1"/>
    </source>
</evidence>
<evidence type="ECO:0000313" key="2">
    <source>
        <dbReference type="Proteomes" id="UP000281657"/>
    </source>
</evidence>
<comment type="caution">
    <text evidence="1">The sequence shown here is derived from an EMBL/GenBank/DDBJ whole genome shotgun (WGS) entry which is preliminary data.</text>
</comment>
<dbReference type="PROSITE" id="PS51257">
    <property type="entry name" value="PROKAR_LIPOPROTEIN"/>
    <property type="match status" value="1"/>
</dbReference>
<dbReference type="RefSeq" id="WP_125840431.1">
    <property type="nucleotide sequence ID" value="NZ_RJNY01000002.1"/>
</dbReference>
<dbReference type="EMBL" id="RJNY01000002">
    <property type="protein sequence ID" value="RSI98927.1"/>
    <property type="molecule type" value="Genomic_DNA"/>
</dbReference>
<reference evidence="1 2" key="1">
    <citation type="submission" date="2018-11" db="EMBL/GenBank/DDBJ databases">
        <title>Species Designations Belie Phenotypic and Genotypic Heterogeneity in Oral Streptococci.</title>
        <authorList>
            <person name="Velsko I."/>
        </authorList>
    </citation>
    <scope>NUCLEOTIDE SEQUENCE [LARGE SCALE GENOMIC DNA]</scope>
    <source>
        <strain evidence="1 2">BCC60</strain>
    </source>
</reference>
<name>A0A3R9KAZ8_STRMT</name>
<protein>
    <recommendedName>
        <fullName evidence="3">Lipoprotein</fullName>
    </recommendedName>
</protein>